<proteinExistence type="predicted"/>
<reference evidence="2 3" key="1">
    <citation type="submission" date="2017-06" db="EMBL/GenBank/DDBJ databases">
        <authorList>
            <consortium name="Pathogen Informatics"/>
        </authorList>
    </citation>
    <scope>NUCLEOTIDE SEQUENCE [LARGE SCALE GENOMIC DNA]</scope>
    <source>
        <strain evidence="2 3">NCTC11865</strain>
    </source>
</reference>
<sequence>MGDEVDDYYRELPDGTIKQRNPFTGTQVWTVPGRGARPLATPVTDARPLSADDRLTSCAFCPSRLRQTPPEKARLVADAQGSFFGHRLVENVPSWQLDDTVAQFRRIPNLFEILPWSYWRVNHGMTMTPQQRERQEAYLAHPDGRAHVCEVLDAVLAANGAGLKAEELTEREFRERSAPFFAGGHDVIVARRHYTDSGQTTADLAGSGSLSVADHRAFIGLTVHAMGDLYAQNPQARYVVAFQNWLKPAGASFDHLHKQLVAIDELGINNQTLLPKVVLNPNIHNEYGPDFAADHGLVLARNEHAVATVGFGHRYPSVEIWSTSALDQPWRMIHEEIGAVADLLHAMHVAVGPHVPCNEEWHHRPVGVGVPVPWRVNLKLRVSTLAGFEGGTKIYVNTISPAALAARLLPELFSARSAGRIAPMDLGEECKIPRGVLACTRMR</sequence>
<dbReference type="InterPro" id="IPR032576">
    <property type="entry name" value="DUF4921"/>
</dbReference>
<dbReference type="InterPro" id="IPR036265">
    <property type="entry name" value="HIT-like_sf"/>
</dbReference>
<gene>
    <name evidence="2" type="ORF">SAMEA4412665_00317</name>
</gene>
<dbReference type="SUPFAM" id="SSF54197">
    <property type="entry name" value="HIT-like"/>
    <property type="match status" value="1"/>
</dbReference>
<evidence type="ECO:0000259" key="1">
    <source>
        <dbReference type="Pfam" id="PF16268"/>
    </source>
</evidence>
<dbReference type="Proteomes" id="UP000215332">
    <property type="component" value="Chromosome 1"/>
</dbReference>
<protein>
    <recommendedName>
        <fullName evidence="1">DUF4921 domain-containing protein</fullName>
    </recommendedName>
</protein>
<dbReference type="Gene3D" id="3.30.428.10">
    <property type="entry name" value="HIT-like"/>
    <property type="match status" value="1"/>
</dbReference>
<evidence type="ECO:0000313" key="3">
    <source>
        <dbReference type="Proteomes" id="UP000215332"/>
    </source>
</evidence>
<dbReference type="EMBL" id="LT906441">
    <property type="protein sequence ID" value="SNV29677.1"/>
    <property type="molecule type" value="Genomic_DNA"/>
</dbReference>
<accession>A0A239W5B8</accession>
<dbReference type="Pfam" id="PF16268">
    <property type="entry name" value="DUF4921"/>
    <property type="match status" value="1"/>
</dbReference>
<feature type="domain" description="DUF4921" evidence="1">
    <location>
        <begin position="12"/>
        <end position="437"/>
    </location>
</feature>
<evidence type="ECO:0000313" key="2">
    <source>
        <dbReference type="EMBL" id="SNV29677.1"/>
    </source>
</evidence>
<name>A0A239W5B8_9ACTN</name>
<dbReference type="AlphaFoldDB" id="A0A239W5B8"/>
<dbReference type="RefSeq" id="WP_065860992.1">
    <property type="nucleotide sequence ID" value="NZ_LT906441.1"/>
</dbReference>
<dbReference type="KEGG" id="cgrn:4412665_00317"/>
<dbReference type="eggNOG" id="COG1085">
    <property type="taxonomic scope" value="Bacteria"/>
</dbReference>
<organism evidence="2 3">
    <name type="scientific">Cutibacterium granulosum</name>
    <dbReference type="NCBI Taxonomy" id="33011"/>
    <lineage>
        <taxon>Bacteria</taxon>
        <taxon>Bacillati</taxon>
        <taxon>Actinomycetota</taxon>
        <taxon>Actinomycetes</taxon>
        <taxon>Propionibacteriales</taxon>
        <taxon>Propionibacteriaceae</taxon>
        <taxon>Cutibacterium</taxon>
    </lineage>
</organism>